<organism evidence="2 3">
    <name type="scientific">Nitrosovibrio tenuis</name>
    <dbReference type="NCBI Taxonomy" id="1233"/>
    <lineage>
        <taxon>Bacteria</taxon>
        <taxon>Pseudomonadati</taxon>
        <taxon>Pseudomonadota</taxon>
        <taxon>Betaproteobacteria</taxon>
        <taxon>Nitrosomonadales</taxon>
        <taxon>Nitrosomonadaceae</taxon>
        <taxon>Nitrosovibrio</taxon>
    </lineage>
</organism>
<dbReference type="Gene3D" id="2.120.10.30">
    <property type="entry name" value="TolB, C-terminal domain"/>
    <property type="match status" value="1"/>
</dbReference>
<dbReference type="InterPro" id="IPR011041">
    <property type="entry name" value="Quinoprot_gluc/sorb_DH_b-prop"/>
</dbReference>
<dbReference type="InterPro" id="IPR012938">
    <property type="entry name" value="Glc/Sorbosone_DH"/>
</dbReference>
<dbReference type="InterPro" id="IPR011042">
    <property type="entry name" value="6-blade_b-propeller_TolB-like"/>
</dbReference>
<keyword evidence="3" id="KW-1185">Reference proteome</keyword>
<dbReference type="Pfam" id="PF07995">
    <property type="entry name" value="GSDH"/>
    <property type="match status" value="1"/>
</dbReference>
<proteinExistence type="predicted"/>
<dbReference type="Proteomes" id="UP000198620">
    <property type="component" value="Unassembled WGS sequence"/>
</dbReference>
<dbReference type="SUPFAM" id="SSF50952">
    <property type="entry name" value="Soluble quinoprotein glucose dehydrogenase"/>
    <property type="match status" value="1"/>
</dbReference>
<accession>A0A1H7QIN4</accession>
<feature type="domain" description="Glucose/Sorbosone dehydrogenase" evidence="1">
    <location>
        <begin position="162"/>
        <end position="386"/>
    </location>
</feature>
<evidence type="ECO:0000313" key="3">
    <source>
        <dbReference type="Proteomes" id="UP000198620"/>
    </source>
</evidence>
<dbReference type="PANTHER" id="PTHR33546">
    <property type="entry name" value="LARGE, MULTIFUNCTIONAL SECRETED PROTEIN-RELATED"/>
    <property type="match status" value="1"/>
</dbReference>
<evidence type="ECO:0000313" key="2">
    <source>
        <dbReference type="EMBL" id="SEL47608.1"/>
    </source>
</evidence>
<sequence length="393" mass="43766">MFPFLSIFIHSIYAWPINRFHINDMSPMKILIRFAAIGLLNFVSPASAQSGPLPLEKIKLPAGFSIELWAEVPNARELAVGKNGTVFAGSMSEGKVYAITETDGKRQVRTIAEGLTLPIGVAFKDGALYVSAVNRILRFDDIEGKLDQPGKPVVVSDIYPAEKHHGGKFIAFGPDGLLYAPVGAPCNICEPPPETFALISRMKPDGTGHEVYAQGVRNTVGFDWHPETKELWFTDNGRDWMGDNLPPDELNRAPRKGMHFGYPYCHGSDIPDPKFGAKRDCSKTTPPEAKFEPHVAALGMRFYTGKMFPKEYQNNIFVAEHGSWNRRNKIGYRVKLVRLKNSKVVKQEVFAEGWLENENAWGRPVDVLVMPDGALLVSDDFAGAIYRISYKKP</sequence>
<dbReference type="EMBL" id="FOBH01000012">
    <property type="protein sequence ID" value="SEL47608.1"/>
    <property type="molecule type" value="Genomic_DNA"/>
</dbReference>
<name>A0A1H7QIN4_9PROT</name>
<dbReference type="STRING" id="1233.SAMN05216387_11224"/>
<reference evidence="2 3" key="1">
    <citation type="submission" date="2016-10" db="EMBL/GenBank/DDBJ databases">
        <authorList>
            <person name="de Groot N.N."/>
        </authorList>
    </citation>
    <scope>NUCLEOTIDE SEQUENCE [LARGE SCALE GENOMIC DNA]</scope>
    <source>
        <strain evidence="2 3">Nv1</strain>
    </source>
</reference>
<gene>
    <name evidence="2" type="ORF">SAMN05216387_11224</name>
</gene>
<evidence type="ECO:0000259" key="1">
    <source>
        <dbReference type="Pfam" id="PF07995"/>
    </source>
</evidence>
<dbReference type="PANTHER" id="PTHR33546:SF1">
    <property type="entry name" value="LARGE, MULTIFUNCTIONAL SECRETED PROTEIN"/>
    <property type="match status" value="1"/>
</dbReference>
<protein>
    <recommendedName>
        <fullName evidence="1">Glucose/Sorbosone dehydrogenase domain-containing protein</fullName>
    </recommendedName>
</protein>
<dbReference type="AlphaFoldDB" id="A0A1H7QIN4"/>